<dbReference type="SUPFAM" id="SSF49472">
    <property type="entry name" value="Transthyretin (synonym: prealbumin)"/>
    <property type="match status" value="1"/>
</dbReference>
<gene>
    <name evidence="11" type="ORF">DET54_113166</name>
    <name evidence="10" type="ORF">DET56_107168</name>
</gene>
<protein>
    <recommendedName>
        <fullName evidence="8">5-hydroxyisourate hydrolase</fullName>
        <shortName evidence="8">HIU hydrolase</shortName>
        <shortName evidence="8">HIUHase</shortName>
        <ecNumber evidence="8">3.5.2.17</ecNumber>
    </recommendedName>
</protein>
<evidence type="ECO:0000256" key="5">
    <source>
        <dbReference type="ARBA" id="ARBA00022631"/>
    </source>
</evidence>
<dbReference type="GO" id="GO:0033971">
    <property type="term" value="F:hydroxyisourate hydrolase activity"/>
    <property type="evidence" value="ECO:0007669"/>
    <property type="project" value="UniProtKB-EC"/>
</dbReference>
<dbReference type="CDD" id="cd05822">
    <property type="entry name" value="TLP_HIUase"/>
    <property type="match status" value="1"/>
</dbReference>
<evidence type="ECO:0000313" key="10">
    <source>
        <dbReference type="EMBL" id="PWW38766.1"/>
    </source>
</evidence>
<keyword evidence="6 8" id="KW-0378">Hydrolase</keyword>
<keyword evidence="13" id="KW-1185">Reference proteome</keyword>
<evidence type="ECO:0000256" key="6">
    <source>
        <dbReference type="ARBA" id="ARBA00022801"/>
    </source>
</evidence>
<dbReference type="InterPro" id="IPR000895">
    <property type="entry name" value="Transthyretin/HIU_hydrolase"/>
</dbReference>
<dbReference type="InterPro" id="IPR014306">
    <property type="entry name" value="Hydroxyisourate_hydrolase"/>
</dbReference>
<dbReference type="PRINTS" id="PR00189">
    <property type="entry name" value="TRNSTHYRETIN"/>
</dbReference>
<evidence type="ECO:0000259" key="9">
    <source>
        <dbReference type="Pfam" id="PF00576"/>
    </source>
</evidence>
<feature type="domain" description="Transthyretin/hydroxyisourate hydrolase" evidence="9">
    <location>
        <begin position="9"/>
        <end position="125"/>
    </location>
</feature>
<dbReference type="PANTHER" id="PTHR10395">
    <property type="entry name" value="URICASE AND TRANSTHYRETIN-RELATED"/>
    <property type="match status" value="1"/>
</dbReference>
<evidence type="ECO:0000313" key="13">
    <source>
        <dbReference type="Proteomes" id="UP000248827"/>
    </source>
</evidence>
<comment type="catalytic activity">
    <reaction evidence="1 8">
        <text>5-hydroxyisourate + H2O = 5-hydroxy-2-oxo-4-ureido-2,5-dihydro-1H-imidazole-5-carboxylate + H(+)</text>
        <dbReference type="Rhea" id="RHEA:23736"/>
        <dbReference type="ChEBI" id="CHEBI:15377"/>
        <dbReference type="ChEBI" id="CHEBI:15378"/>
        <dbReference type="ChEBI" id="CHEBI:18072"/>
        <dbReference type="ChEBI" id="CHEBI:58639"/>
        <dbReference type="EC" id="3.5.2.17"/>
    </reaction>
</comment>
<dbReference type="GO" id="GO:0006144">
    <property type="term" value="P:purine nucleobase metabolic process"/>
    <property type="evidence" value="ECO:0007669"/>
    <property type="project" value="UniProtKB-KW"/>
</dbReference>
<dbReference type="EC" id="3.5.2.17" evidence="8"/>
<dbReference type="InterPro" id="IPR023418">
    <property type="entry name" value="Thyroxine_BS"/>
</dbReference>
<evidence type="ECO:0000256" key="4">
    <source>
        <dbReference type="ARBA" id="ARBA00011881"/>
    </source>
</evidence>
<dbReference type="InterPro" id="IPR023416">
    <property type="entry name" value="Transthyretin/HIU_hydrolase_d"/>
</dbReference>
<proteinExistence type="inferred from homology"/>
<dbReference type="Proteomes" id="UP000248827">
    <property type="component" value="Unassembled WGS sequence"/>
</dbReference>
<dbReference type="Pfam" id="PF00576">
    <property type="entry name" value="Transthyretin"/>
    <property type="match status" value="1"/>
</dbReference>
<keyword evidence="5 8" id="KW-0659">Purine metabolism</keyword>
<dbReference type="PROSITE" id="PS00769">
    <property type="entry name" value="TRANSTHYRETIN_2"/>
    <property type="match status" value="1"/>
</dbReference>
<comment type="caution">
    <text evidence="10">The sequence shown here is derived from an EMBL/GenBank/DDBJ whole genome shotgun (WGS) entry which is preliminary data.</text>
</comment>
<evidence type="ECO:0000256" key="1">
    <source>
        <dbReference type="ARBA" id="ARBA00001043"/>
    </source>
</evidence>
<name>A0A855XSZ1_9BACL</name>
<dbReference type="Gene3D" id="2.60.40.180">
    <property type="entry name" value="Transthyretin/hydroxyisourate hydrolase domain"/>
    <property type="match status" value="1"/>
</dbReference>
<dbReference type="RefSeq" id="WP_309086309.1">
    <property type="nucleotide sequence ID" value="NZ_QGTZ01000007.1"/>
</dbReference>
<dbReference type="EMBL" id="QLLI01000013">
    <property type="protein sequence ID" value="RAI89883.1"/>
    <property type="molecule type" value="Genomic_DNA"/>
</dbReference>
<dbReference type="AlphaFoldDB" id="A0A855XSZ1"/>
<evidence type="ECO:0000313" key="11">
    <source>
        <dbReference type="EMBL" id="RAI89883.1"/>
    </source>
</evidence>
<feature type="binding site" evidence="7">
    <location>
        <position position="54"/>
    </location>
    <ligand>
        <name>substrate</name>
    </ligand>
</feature>
<dbReference type="PANTHER" id="PTHR10395:SF7">
    <property type="entry name" value="5-HYDROXYISOURATE HYDROLASE"/>
    <property type="match status" value="1"/>
</dbReference>
<evidence type="ECO:0000256" key="8">
    <source>
        <dbReference type="RuleBase" id="RU361270"/>
    </source>
</evidence>
<dbReference type="Proteomes" id="UP000247078">
    <property type="component" value="Unassembled WGS sequence"/>
</dbReference>
<evidence type="ECO:0000313" key="12">
    <source>
        <dbReference type="Proteomes" id="UP000247078"/>
    </source>
</evidence>
<accession>A0A855XSZ1</accession>
<dbReference type="NCBIfam" id="TIGR02962">
    <property type="entry name" value="hdxy_isourate"/>
    <property type="match status" value="1"/>
</dbReference>
<dbReference type="InterPro" id="IPR036817">
    <property type="entry name" value="Transthyretin/HIU_hydrolase_sf"/>
</dbReference>
<organism evidence="10 12">
    <name type="scientific">Paenibacillus pabuli</name>
    <dbReference type="NCBI Taxonomy" id="1472"/>
    <lineage>
        <taxon>Bacteria</taxon>
        <taxon>Bacillati</taxon>
        <taxon>Bacillota</taxon>
        <taxon>Bacilli</taxon>
        <taxon>Bacillales</taxon>
        <taxon>Paenibacillaceae</taxon>
        <taxon>Paenibacillus</taxon>
    </lineage>
</organism>
<evidence type="ECO:0000256" key="7">
    <source>
        <dbReference type="PIRSR" id="PIRSR600895-51"/>
    </source>
</evidence>
<comment type="function">
    <text evidence="2">Catalyzes the hydrolysis of 5-hydroxyisourate (HIU) to 2-oxo-4-hydroxy-4-carboxy-5-ureidoimidazoline (OHCU).</text>
</comment>
<dbReference type="PROSITE" id="PS00768">
    <property type="entry name" value="TRANSTHYRETIN_1"/>
    <property type="match status" value="1"/>
</dbReference>
<reference evidence="10 12" key="1">
    <citation type="submission" date="2018-05" db="EMBL/GenBank/DDBJ databases">
        <title>Freshwater and sediment microbial communities from various areas in North America, analyzing microbe dynamics in response to fracking.</title>
        <authorList>
            <person name="Lamendella R."/>
        </authorList>
    </citation>
    <scope>NUCLEOTIDE SEQUENCE [LARGE SCALE GENOMIC DNA]</scope>
    <source>
        <strain evidence="10 12">DB-3</strain>
        <strain evidence="11 13">NG-13</strain>
    </source>
</reference>
<comment type="subunit">
    <text evidence="4 8">Homotetramer.</text>
</comment>
<feature type="binding site" evidence="7">
    <location>
        <position position="12"/>
    </location>
    <ligand>
        <name>substrate</name>
    </ligand>
</feature>
<dbReference type="InterPro" id="IPR023419">
    <property type="entry name" value="Transthyretin_CS"/>
</dbReference>
<comment type="similarity">
    <text evidence="3 8">Belongs to the transthyretin family. 5-hydroxyisourate hydrolase subfamily.</text>
</comment>
<evidence type="ECO:0000256" key="2">
    <source>
        <dbReference type="ARBA" id="ARBA00002704"/>
    </source>
</evidence>
<feature type="binding site" evidence="7">
    <location>
        <position position="123"/>
    </location>
    <ligand>
        <name>substrate</name>
    </ligand>
</feature>
<dbReference type="EMBL" id="QGTZ01000007">
    <property type="protein sequence ID" value="PWW38766.1"/>
    <property type="molecule type" value="Genomic_DNA"/>
</dbReference>
<evidence type="ECO:0000256" key="3">
    <source>
        <dbReference type="ARBA" id="ARBA00009850"/>
    </source>
</evidence>
<sequence>MMSVAGGRITTHVLDTSKGVPAAGVRVELFVLHGDGEKESRMKVAESVTNSDGRLDAPLVEGGKLEQAVYELRFNVEGYYAQRSLEELGQALWTVVPIRFAVSDASSHYHIPLLIAPGGYSTYRGS</sequence>